<organism evidence="2 3">
    <name type="scientific">Elizabethkingia anophelis NUHP1</name>
    <dbReference type="NCBI Taxonomy" id="1338011"/>
    <lineage>
        <taxon>Bacteria</taxon>
        <taxon>Pseudomonadati</taxon>
        <taxon>Bacteroidota</taxon>
        <taxon>Flavobacteriia</taxon>
        <taxon>Flavobacteriales</taxon>
        <taxon>Weeksellaceae</taxon>
        <taxon>Elizabethkingia</taxon>
    </lineage>
</organism>
<dbReference type="Proteomes" id="UP000028933">
    <property type="component" value="Chromosome"/>
</dbReference>
<proteinExistence type="predicted"/>
<dbReference type="eggNOG" id="ENOG5033BMY">
    <property type="taxonomic scope" value="Bacteria"/>
</dbReference>
<evidence type="ECO:0000313" key="3">
    <source>
        <dbReference type="Proteomes" id="UP000028933"/>
    </source>
</evidence>
<sequence>MKKQLIIYAILIVIFFAYNQFFRVKDDQLNDLINIIFSSFLFLYIAYIAFVILKRLKGKK</sequence>
<accession>A0A077EGF6</accession>
<dbReference type="AlphaFoldDB" id="A0A077EGF6"/>
<keyword evidence="1" id="KW-1133">Transmembrane helix</keyword>
<name>A0A077EGF6_9FLAO</name>
<keyword evidence="1" id="KW-0812">Transmembrane</keyword>
<dbReference type="KEGG" id="eao:BD94_0815"/>
<dbReference type="STRING" id="1338011.BD94_0815"/>
<reference evidence="2" key="2">
    <citation type="journal article" date="2015" name="Genome Biol. Evol.">
        <title>Complete Genome Sequence and Transcriptomic Analysis of the Novel Pathogen Elizabethkingia anophelis in Response to Oxidative Stress.</title>
        <authorList>
            <person name="Li Y."/>
            <person name="Liu Y."/>
            <person name="Chew S.C."/>
            <person name="Tay M."/>
            <person name="Salido M.M."/>
            <person name="Teo J."/>
            <person name="Lauro F.M."/>
            <person name="Givskov M."/>
            <person name="Yang L."/>
        </authorList>
    </citation>
    <scope>NUCLEOTIDE SEQUENCE</scope>
    <source>
        <strain evidence="2">NUHP1</strain>
    </source>
</reference>
<dbReference type="RefSeq" id="WP_009087720.1">
    <property type="nucleotide sequence ID" value="NZ_CP007547.1"/>
</dbReference>
<evidence type="ECO:0000313" key="2">
    <source>
        <dbReference type="EMBL" id="AIL44590.1"/>
    </source>
</evidence>
<protein>
    <submittedName>
        <fullName evidence="2">Uncharacterized protein</fullName>
    </submittedName>
</protein>
<dbReference type="GeneID" id="93133910"/>
<dbReference type="HOGENOM" id="CLU_2934082_0_0_10"/>
<keyword evidence="1" id="KW-0472">Membrane</keyword>
<feature type="transmembrane region" description="Helical" evidence="1">
    <location>
        <begin position="33"/>
        <end position="53"/>
    </location>
</feature>
<gene>
    <name evidence="2" type="ORF">BD94_0815</name>
</gene>
<feature type="transmembrane region" description="Helical" evidence="1">
    <location>
        <begin position="5"/>
        <end position="21"/>
    </location>
</feature>
<dbReference type="EMBL" id="CP007547">
    <property type="protein sequence ID" value="AIL44590.1"/>
    <property type="molecule type" value="Genomic_DNA"/>
</dbReference>
<evidence type="ECO:0000256" key="1">
    <source>
        <dbReference type="SAM" id="Phobius"/>
    </source>
</evidence>
<reference evidence="2" key="1">
    <citation type="journal article" date="2013" name="Lancet">
        <title>First case of E anophelis outbreak in an intensive-care unit.</title>
        <authorList>
            <person name="Teo J."/>
            <person name="Tan S.Y."/>
            <person name="Tay M."/>
            <person name="Ding Y."/>
            <person name="Kjelleberg S."/>
            <person name="Givskov M."/>
            <person name="Lin R.T."/>
            <person name="Yang L."/>
        </authorList>
    </citation>
    <scope>NUCLEOTIDE SEQUENCE [LARGE SCALE GENOMIC DNA]</scope>
    <source>
        <strain evidence="2">NUHP1</strain>
    </source>
</reference>